<feature type="domain" description="DUF58" evidence="2">
    <location>
        <begin position="197"/>
        <end position="338"/>
    </location>
</feature>
<dbReference type="InterPro" id="IPR002881">
    <property type="entry name" value="DUF58"/>
</dbReference>
<feature type="transmembrane region" description="Helical" evidence="1">
    <location>
        <begin position="7"/>
        <end position="29"/>
    </location>
</feature>
<dbReference type="Pfam" id="PF01882">
    <property type="entry name" value="DUF58"/>
    <property type="match status" value="1"/>
</dbReference>
<comment type="caution">
    <text evidence="3">The sequence shown here is derived from an EMBL/GenBank/DDBJ whole genome shotgun (WGS) entry which is preliminary data.</text>
</comment>
<reference evidence="4" key="1">
    <citation type="journal article" date="2019" name="Int. J. Syst. Evol. Microbiol.">
        <title>The Global Catalogue of Microorganisms (GCM) 10K type strain sequencing project: providing services to taxonomists for standard genome sequencing and annotation.</title>
        <authorList>
            <consortium name="The Broad Institute Genomics Platform"/>
            <consortium name="The Broad Institute Genome Sequencing Center for Infectious Disease"/>
            <person name="Wu L."/>
            <person name="Ma J."/>
        </authorList>
    </citation>
    <scope>NUCLEOTIDE SEQUENCE [LARGE SCALE GENOMIC DNA]</scope>
    <source>
        <strain evidence="4">CCM 7640</strain>
    </source>
</reference>
<protein>
    <submittedName>
        <fullName evidence="3">Lipoprotein</fullName>
    </submittedName>
</protein>
<name>A0ABQ1RIT8_9MICO</name>
<evidence type="ECO:0000256" key="1">
    <source>
        <dbReference type="SAM" id="Phobius"/>
    </source>
</evidence>
<proteinExistence type="predicted"/>
<accession>A0ABQ1RIT8</accession>
<gene>
    <name evidence="3" type="ORF">GCM10007269_13840</name>
</gene>
<dbReference type="Proteomes" id="UP000629365">
    <property type="component" value="Unassembled WGS sequence"/>
</dbReference>
<keyword evidence="1" id="KW-0472">Membrane</keyword>
<sequence>MFVSIRLAAAIGLGIIPLVAFTAAGVPVWAVLCGWLLLCGILLVVDISSAASARAVTVTRRVPARARMGEPVTASVAIHNHGARTMNALLRDAWQPTAGADPARLHVRIPAGERRRVEVPLLPRRRGELVSEFVFIRSRGPLGLGGRQARHEVRGATRVLPAFSSRKHLPSRLARLRELDGNTSIQVRGQGTEFDSLREYVRGDDVRSIDWRATARAGTTMLRTWRPERDRHVVILIDTGRTAAARVGDGTRLDAALEASLLLAALATRAGDHVHLLLYDRVVRARVTGIDGAGLLPAMTDAMAPVHARLVDTDWSGAFAAIRPLTTRPSLVVVLTAQDAAESARGFLGAFPTPSRATTVLVGSVTDDAVGELAQQRSSREDIYLAAAAERTLRDAENVADAIRRAGGEAITADPESLPPKIADRYLELKAAGRL</sequence>
<organism evidence="3 4">
    <name type="scientific">Microbacterium murale</name>
    <dbReference type="NCBI Taxonomy" id="1081040"/>
    <lineage>
        <taxon>Bacteria</taxon>
        <taxon>Bacillati</taxon>
        <taxon>Actinomycetota</taxon>
        <taxon>Actinomycetes</taxon>
        <taxon>Micrococcales</taxon>
        <taxon>Microbacteriaceae</taxon>
        <taxon>Microbacterium</taxon>
    </lineage>
</organism>
<evidence type="ECO:0000313" key="4">
    <source>
        <dbReference type="Proteomes" id="UP000629365"/>
    </source>
</evidence>
<dbReference type="PANTHER" id="PTHR33608">
    <property type="entry name" value="BLL2464 PROTEIN"/>
    <property type="match status" value="1"/>
</dbReference>
<evidence type="ECO:0000259" key="2">
    <source>
        <dbReference type="Pfam" id="PF01882"/>
    </source>
</evidence>
<keyword evidence="4" id="KW-1185">Reference proteome</keyword>
<evidence type="ECO:0000313" key="3">
    <source>
        <dbReference type="EMBL" id="GGD71913.1"/>
    </source>
</evidence>
<dbReference type="RefSeq" id="WP_188435871.1">
    <property type="nucleotide sequence ID" value="NZ_BMCM01000002.1"/>
</dbReference>
<dbReference type="PANTHER" id="PTHR33608:SF3">
    <property type="entry name" value="SLR2013 PROTEIN"/>
    <property type="match status" value="1"/>
</dbReference>
<keyword evidence="3" id="KW-0449">Lipoprotein</keyword>
<keyword evidence="1" id="KW-1133">Transmembrane helix</keyword>
<keyword evidence="1" id="KW-0812">Transmembrane</keyword>
<dbReference type="EMBL" id="BMCM01000002">
    <property type="protein sequence ID" value="GGD71913.1"/>
    <property type="molecule type" value="Genomic_DNA"/>
</dbReference>